<feature type="compositionally biased region" description="Low complexity" evidence="2">
    <location>
        <begin position="42"/>
        <end position="82"/>
    </location>
</feature>
<dbReference type="Proteomes" id="UP000789706">
    <property type="component" value="Unassembled WGS sequence"/>
</dbReference>
<feature type="region of interest" description="Disordered" evidence="2">
    <location>
        <begin position="41"/>
        <end position="82"/>
    </location>
</feature>
<dbReference type="EMBL" id="CAJVPK010000468">
    <property type="protein sequence ID" value="CAG8514198.1"/>
    <property type="molecule type" value="Genomic_DNA"/>
</dbReference>
<feature type="compositionally biased region" description="Basic residues" evidence="2">
    <location>
        <begin position="207"/>
        <end position="217"/>
    </location>
</feature>
<evidence type="ECO:0000256" key="1">
    <source>
        <dbReference type="PROSITE-ProRule" id="PRU00267"/>
    </source>
</evidence>
<reference evidence="4" key="1">
    <citation type="submission" date="2021-06" db="EMBL/GenBank/DDBJ databases">
        <authorList>
            <person name="Kallberg Y."/>
            <person name="Tangrot J."/>
            <person name="Rosling A."/>
        </authorList>
    </citation>
    <scope>NUCLEOTIDE SEQUENCE</scope>
    <source>
        <strain evidence="4">AZ414A</strain>
    </source>
</reference>
<keyword evidence="1" id="KW-0238">DNA-binding</keyword>
<evidence type="ECO:0000313" key="5">
    <source>
        <dbReference type="Proteomes" id="UP000789706"/>
    </source>
</evidence>
<name>A0A9N9A1Z1_9GLOM</name>
<evidence type="ECO:0000256" key="2">
    <source>
        <dbReference type="SAM" id="MobiDB-lite"/>
    </source>
</evidence>
<dbReference type="InterPro" id="IPR036910">
    <property type="entry name" value="HMG_box_dom_sf"/>
</dbReference>
<gene>
    <name evidence="4" type="ORF">DEBURN_LOCUS5333</name>
</gene>
<dbReference type="Pfam" id="PF00505">
    <property type="entry name" value="HMG_box"/>
    <property type="match status" value="1"/>
</dbReference>
<protein>
    <submittedName>
        <fullName evidence="4">2990_t:CDS:1</fullName>
    </submittedName>
</protein>
<proteinExistence type="predicted"/>
<dbReference type="GO" id="GO:0003677">
    <property type="term" value="F:DNA binding"/>
    <property type="evidence" value="ECO:0007669"/>
    <property type="project" value="UniProtKB-UniRule"/>
</dbReference>
<dbReference type="Gene3D" id="1.10.30.10">
    <property type="entry name" value="High mobility group box domain"/>
    <property type="match status" value="1"/>
</dbReference>
<dbReference type="CDD" id="cd01389">
    <property type="entry name" value="HMG-box_ROX1-like"/>
    <property type="match status" value="1"/>
</dbReference>
<dbReference type="AlphaFoldDB" id="A0A9N9A1Z1"/>
<dbReference type="GO" id="GO:0005634">
    <property type="term" value="C:nucleus"/>
    <property type="evidence" value="ECO:0007669"/>
    <property type="project" value="UniProtKB-UniRule"/>
</dbReference>
<organism evidence="4 5">
    <name type="scientific">Diversispora eburnea</name>
    <dbReference type="NCBI Taxonomy" id="1213867"/>
    <lineage>
        <taxon>Eukaryota</taxon>
        <taxon>Fungi</taxon>
        <taxon>Fungi incertae sedis</taxon>
        <taxon>Mucoromycota</taxon>
        <taxon>Glomeromycotina</taxon>
        <taxon>Glomeromycetes</taxon>
        <taxon>Diversisporales</taxon>
        <taxon>Diversisporaceae</taxon>
        <taxon>Diversispora</taxon>
    </lineage>
</organism>
<dbReference type="SUPFAM" id="SSF47095">
    <property type="entry name" value="HMG-box"/>
    <property type="match status" value="1"/>
</dbReference>
<feature type="domain" description="HMG box" evidence="3">
    <location>
        <begin position="133"/>
        <end position="201"/>
    </location>
</feature>
<dbReference type="OrthoDB" id="6247875at2759"/>
<keyword evidence="1" id="KW-0539">Nucleus</keyword>
<dbReference type="InterPro" id="IPR009071">
    <property type="entry name" value="HMG_box_dom"/>
</dbReference>
<feature type="DNA-binding region" description="HMG box" evidence="1">
    <location>
        <begin position="133"/>
        <end position="201"/>
    </location>
</feature>
<dbReference type="PROSITE" id="PS50118">
    <property type="entry name" value="HMG_BOX_2"/>
    <property type="match status" value="1"/>
</dbReference>
<feature type="compositionally biased region" description="Polar residues" evidence="2">
    <location>
        <begin position="222"/>
        <end position="233"/>
    </location>
</feature>
<feature type="region of interest" description="Disordered" evidence="2">
    <location>
        <begin position="207"/>
        <end position="244"/>
    </location>
</feature>
<dbReference type="SMART" id="SM00398">
    <property type="entry name" value="HMG"/>
    <property type="match status" value="1"/>
</dbReference>
<keyword evidence="5" id="KW-1185">Reference proteome</keyword>
<evidence type="ECO:0000313" key="4">
    <source>
        <dbReference type="EMBL" id="CAG8514198.1"/>
    </source>
</evidence>
<comment type="caution">
    <text evidence="4">The sequence shown here is derived from an EMBL/GenBank/DDBJ whole genome shotgun (WGS) entry which is preliminary data.</text>
</comment>
<evidence type="ECO:0000259" key="3">
    <source>
        <dbReference type="PROSITE" id="PS50118"/>
    </source>
</evidence>
<accession>A0A9N9A1Z1</accession>
<sequence>MYNFYASNLWYNNIFDSSKSQCTVIPCLDNDNDKIFQSTFEQQHLQQQQSQPPQHLQHQPQQQQQQRLSQQPSQQSQPQQLSRLSQLSQLSHLQIVSRMVQEALPNFPIIIPTSKTIEELVTCISQRSRPGKPPRPQNRFLLYRKNLSANLHNQLLGLGVKGISSLAAQLWNDESREVKEFYNRLADLAKRIHKKVYPYYKFTPKNVKRKSATNNKKKSNDPKSLSRLNNHNRQPPPLSSLISPNRHQFEENYSLEYPSSSSSISYTFNNKPVAITEPTQQQQFYFTLPTPFTTNINNYFVKNH</sequence>